<reference evidence="2" key="1">
    <citation type="journal article" date="2015" name="Microbiology">
        <title>Genome of Methanoregula boonei 6A8 reveals adaptations to oligotrophic peatland environments.</title>
        <authorList>
            <person name="Braeuer S."/>
            <person name="Cadillo-Quiroz H."/>
            <person name="Kyrpides N."/>
            <person name="Woyke T."/>
            <person name="Goodwin L."/>
            <person name="Detter C."/>
            <person name="Podell S."/>
            <person name="Yavitt J.B."/>
            <person name="Zinder S.H."/>
        </authorList>
    </citation>
    <scope>NUCLEOTIDE SEQUENCE [LARGE SCALE GENOMIC DNA]</scope>
    <source>
        <strain evidence="2">DSM 21154 / JCM 14090 / 6A8</strain>
    </source>
</reference>
<protein>
    <submittedName>
        <fullName evidence="1">Uncharacterized protein</fullName>
    </submittedName>
</protein>
<dbReference type="EMBL" id="CP000780">
    <property type="protein sequence ID" value="ABS55777.1"/>
    <property type="molecule type" value="Genomic_DNA"/>
</dbReference>
<evidence type="ECO:0000313" key="1">
    <source>
        <dbReference type="EMBL" id="ABS55777.1"/>
    </source>
</evidence>
<accession>A7I7R6</accession>
<dbReference type="HOGENOM" id="CLU_1187774_0_0_2"/>
<organism evidence="1 2">
    <name type="scientific">Methanoregula boonei (strain DSM 21154 / JCM 14090 / 6A8)</name>
    <dbReference type="NCBI Taxonomy" id="456442"/>
    <lineage>
        <taxon>Archaea</taxon>
        <taxon>Methanobacteriati</taxon>
        <taxon>Methanobacteriota</taxon>
        <taxon>Stenosarchaea group</taxon>
        <taxon>Methanomicrobia</taxon>
        <taxon>Methanomicrobiales</taxon>
        <taxon>Methanoregulaceae</taxon>
        <taxon>Methanoregula</taxon>
    </lineage>
</organism>
<keyword evidence="2" id="KW-1185">Reference proteome</keyword>
<dbReference type="Proteomes" id="UP000002408">
    <property type="component" value="Chromosome"/>
</dbReference>
<name>A7I7R6_METB6</name>
<evidence type="ECO:0000313" key="2">
    <source>
        <dbReference type="Proteomes" id="UP000002408"/>
    </source>
</evidence>
<gene>
    <name evidence="1" type="ordered locus">Mboo_1259</name>
</gene>
<dbReference type="AlphaFoldDB" id="A7I7R6"/>
<sequence>MRPIPDLEMNMQFPKKIIKSSYVSAAAMQAQPVLDAFYSSVVACGRQPPFKPTIQVAMTPGSMRYDPVGRAIIIIPYEVLQPAQRTALERFAAVGTLGLSDRDQHSEVFNNLLVAHELGHWLQEIAQRPLNRWQAEYEANRIMVAFWRDHPAASPSAPTEKRLLNFVAQSLNFPSPMPDNIGMSAEEYFNIHFAEIEKNPIAYAGFQKMMVRQAIVENPTPGFCQVVAETWPE</sequence>
<proteinExistence type="predicted"/>
<dbReference type="KEGG" id="mbn:Mboo_1259"/>